<evidence type="ECO:0000313" key="1">
    <source>
        <dbReference type="EMBL" id="KAJ4721194.1"/>
    </source>
</evidence>
<sequence length="356" mass="40191">MVSNRLFELGLPSLALSFSNLDFDPALMIQLSLSVTQDMRLLYVDDMIITGDDTDGIFALKTSLQKHFEMKDLGQLNYFLGLEVLSDSDGYYLSQAKYASDLLARADLTDSKVTSTPLEPNAKLTPLDGVSLKDATLYRQLVGSLVYLMVTRPDIFHAIHIMSQYMSAPRSPHYTAVLHILRYIKGTLFHGLHFSTYSSLKLRAFSDADWTGDPTDRRSTTSFCVFLGDSLISWRCKKQTVVARSSTKAEYRALVDTTQEIIWLLSDMGVPHSRPTPLACDNNSVVQIAHNDIFHERTKHIEVYCHFIRQHITQGTIVLRSISSLDQPVDLFTKSHHRGRFHDLVSKLKITSTQPS</sequence>
<name>A0ACC1YCM4_MELAZ</name>
<comment type="caution">
    <text evidence="1">The sequence shown here is derived from an EMBL/GenBank/DDBJ whole genome shotgun (WGS) entry which is preliminary data.</text>
</comment>
<proteinExistence type="predicted"/>
<keyword evidence="2" id="KW-1185">Reference proteome</keyword>
<reference evidence="1 2" key="1">
    <citation type="journal article" date="2023" name="Science">
        <title>Complex scaffold remodeling in plant triterpene biosynthesis.</title>
        <authorList>
            <person name="De La Pena R."/>
            <person name="Hodgson H."/>
            <person name="Liu J.C."/>
            <person name="Stephenson M.J."/>
            <person name="Martin A.C."/>
            <person name="Owen C."/>
            <person name="Harkess A."/>
            <person name="Leebens-Mack J."/>
            <person name="Jimenez L.E."/>
            <person name="Osbourn A."/>
            <person name="Sattely E.S."/>
        </authorList>
    </citation>
    <scope>NUCLEOTIDE SEQUENCE [LARGE SCALE GENOMIC DNA]</scope>
    <source>
        <strain evidence="2">cv. JPN11</strain>
        <tissue evidence="1">Leaf</tissue>
    </source>
</reference>
<protein>
    <submittedName>
        <fullName evidence="1">Retrovirus-related Pol polyprotein from transposon TNT 1-94</fullName>
    </submittedName>
</protein>
<dbReference type="EMBL" id="CM051397">
    <property type="protein sequence ID" value="KAJ4721194.1"/>
    <property type="molecule type" value="Genomic_DNA"/>
</dbReference>
<dbReference type="Proteomes" id="UP001164539">
    <property type="component" value="Chromosome 4"/>
</dbReference>
<gene>
    <name evidence="1" type="ORF">OWV82_008914</name>
</gene>
<evidence type="ECO:0000313" key="2">
    <source>
        <dbReference type="Proteomes" id="UP001164539"/>
    </source>
</evidence>
<accession>A0ACC1YCM4</accession>
<organism evidence="1 2">
    <name type="scientific">Melia azedarach</name>
    <name type="common">Chinaberry tree</name>
    <dbReference type="NCBI Taxonomy" id="155640"/>
    <lineage>
        <taxon>Eukaryota</taxon>
        <taxon>Viridiplantae</taxon>
        <taxon>Streptophyta</taxon>
        <taxon>Embryophyta</taxon>
        <taxon>Tracheophyta</taxon>
        <taxon>Spermatophyta</taxon>
        <taxon>Magnoliopsida</taxon>
        <taxon>eudicotyledons</taxon>
        <taxon>Gunneridae</taxon>
        <taxon>Pentapetalae</taxon>
        <taxon>rosids</taxon>
        <taxon>malvids</taxon>
        <taxon>Sapindales</taxon>
        <taxon>Meliaceae</taxon>
        <taxon>Melia</taxon>
    </lineage>
</organism>